<sequence length="65" mass="7701">MKNIKFLKDEKVVLKSGGPVMMIEKYIWDDFNEGYSSERVTCIWFTNSTLNREDFNTGSLEHYED</sequence>
<dbReference type="Proteomes" id="UP000189739">
    <property type="component" value="Unassembled WGS sequence"/>
</dbReference>
<accession>A0A1S9PCV1</accession>
<gene>
    <name evidence="1" type="ORF">BC343_09140</name>
</gene>
<dbReference type="Pfam" id="PF09926">
    <property type="entry name" value="DUF2158"/>
    <property type="match status" value="1"/>
</dbReference>
<evidence type="ECO:0008006" key="3">
    <source>
        <dbReference type="Google" id="ProtNLM"/>
    </source>
</evidence>
<protein>
    <recommendedName>
        <fullName evidence="3">DUF2158 domain-containing protein</fullName>
    </recommendedName>
</protein>
<name>A0A1S9PCV1_9SPHI</name>
<comment type="caution">
    <text evidence="1">The sequence shown here is derived from an EMBL/GenBank/DDBJ whole genome shotgun (WGS) entry which is preliminary data.</text>
</comment>
<organism evidence="1 2">
    <name type="scientific">Mucilaginibacter pedocola</name>
    <dbReference type="NCBI Taxonomy" id="1792845"/>
    <lineage>
        <taxon>Bacteria</taxon>
        <taxon>Pseudomonadati</taxon>
        <taxon>Bacteroidota</taxon>
        <taxon>Sphingobacteriia</taxon>
        <taxon>Sphingobacteriales</taxon>
        <taxon>Sphingobacteriaceae</taxon>
        <taxon>Mucilaginibacter</taxon>
    </lineage>
</organism>
<dbReference type="InterPro" id="IPR019226">
    <property type="entry name" value="DUF2158"/>
</dbReference>
<dbReference type="STRING" id="1792845.BC343_09140"/>
<dbReference type="EMBL" id="MBTF01000023">
    <property type="protein sequence ID" value="OOQ58802.1"/>
    <property type="molecule type" value="Genomic_DNA"/>
</dbReference>
<dbReference type="AlphaFoldDB" id="A0A1S9PCV1"/>
<proteinExistence type="predicted"/>
<keyword evidence="2" id="KW-1185">Reference proteome</keyword>
<reference evidence="1 2" key="1">
    <citation type="submission" date="2016-07" db="EMBL/GenBank/DDBJ databases">
        <title>Genomic analysis of zinc-resistant bacterium Mucilaginibacter pedocola TBZ30.</title>
        <authorList>
            <person name="Huang J."/>
            <person name="Tang J."/>
        </authorList>
    </citation>
    <scope>NUCLEOTIDE SEQUENCE [LARGE SCALE GENOMIC DNA]</scope>
    <source>
        <strain evidence="1 2">TBZ30</strain>
    </source>
</reference>
<dbReference type="RefSeq" id="WP_078349515.1">
    <property type="nucleotide sequence ID" value="NZ_MBTF01000023.1"/>
</dbReference>
<dbReference type="OrthoDB" id="1264301at2"/>
<evidence type="ECO:0000313" key="1">
    <source>
        <dbReference type="EMBL" id="OOQ58802.1"/>
    </source>
</evidence>
<evidence type="ECO:0000313" key="2">
    <source>
        <dbReference type="Proteomes" id="UP000189739"/>
    </source>
</evidence>